<feature type="transmembrane region" description="Helical" evidence="1">
    <location>
        <begin position="71"/>
        <end position="96"/>
    </location>
</feature>
<keyword evidence="1" id="KW-0472">Membrane</keyword>
<name>A0ABQ9TND8_SAGOE</name>
<proteinExistence type="predicted"/>
<reference evidence="2 3" key="1">
    <citation type="submission" date="2023-05" db="EMBL/GenBank/DDBJ databases">
        <title>B98-5 Cell Line De Novo Hybrid Assembly: An Optical Mapping Approach.</title>
        <authorList>
            <person name="Kananen K."/>
            <person name="Auerbach J.A."/>
            <person name="Kautto E."/>
            <person name="Blachly J.S."/>
        </authorList>
    </citation>
    <scope>NUCLEOTIDE SEQUENCE [LARGE SCALE GENOMIC DNA]</scope>
    <source>
        <strain evidence="2">B95-8</strain>
        <tissue evidence="2">Cell line</tissue>
    </source>
</reference>
<comment type="caution">
    <text evidence="2">The sequence shown here is derived from an EMBL/GenBank/DDBJ whole genome shotgun (WGS) entry which is preliminary data.</text>
</comment>
<protein>
    <submittedName>
        <fullName evidence="2">Uncharacterized protein</fullName>
    </submittedName>
</protein>
<keyword evidence="1" id="KW-0812">Transmembrane</keyword>
<evidence type="ECO:0000313" key="2">
    <source>
        <dbReference type="EMBL" id="KAK2086279.1"/>
    </source>
</evidence>
<keyword evidence="3" id="KW-1185">Reference proteome</keyword>
<evidence type="ECO:0000256" key="1">
    <source>
        <dbReference type="SAM" id="Phobius"/>
    </source>
</evidence>
<organism evidence="2 3">
    <name type="scientific">Saguinus oedipus</name>
    <name type="common">Cotton-top tamarin</name>
    <name type="synonym">Oedipomidas oedipus</name>
    <dbReference type="NCBI Taxonomy" id="9490"/>
    <lineage>
        <taxon>Eukaryota</taxon>
        <taxon>Metazoa</taxon>
        <taxon>Chordata</taxon>
        <taxon>Craniata</taxon>
        <taxon>Vertebrata</taxon>
        <taxon>Euteleostomi</taxon>
        <taxon>Mammalia</taxon>
        <taxon>Eutheria</taxon>
        <taxon>Euarchontoglires</taxon>
        <taxon>Primates</taxon>
        <taxon>Haplorrhini</taxon>
        <taxon>Platyrrhini</taxon>
        <taxon>Cebidae</taxon>
        <taxon>Callitrichinae</taxon>
        <taxon>Saguinus</taxon>
    </lineage>
</organism>
<gene>
    <name evidence="2" type="ORF">P7K49_035704</name>
</gene>
<sequence>MGIQPGPGPTLDAGVPVPYTRAQDPAKLPLCPWHASALELGIASPGTVTTCARGSSPAWRSRCLLYPQSPVLLASLGVGLVTLLGLAVGSYLVTLLDPNEKYLLRLLDKTVR</sequence>
<accession>A0ABQ9TND8</accession>
<keyword evidence="1" id="KW-1133">Transmembrane helix</keyword>
<evidence type="ECO:0000313" key="3">
    <source>
        <dbReference type="Proteomes" id="UP001266305"/>
    </source>
</evidence>
<dbReference type="EMBL" id="JASSZA010000020">
    <property type="protein sequence ID" value="KAK2086279.1"/>
    <property type="molecule type" value="Genomic_DNA"/>
</dbReference>
<dbReference type="Proteomes" id="UP001266305">
    <property type="component" value="Unassembled WGS sequence"/>
</dbReference>